<dbReference type="RefSeq" id="YP_010754465.1">
    <property type="nucleotide sequence ID" value="NC_073460.1"/>
</dbReference>
<sequence>MIDTRDEMTWPDEHVVWQGIIDAAPEMSVPHAVHVFIFHTAKQLQSAVGQENIGGHSQAWNAPDSRGVAAVIMLNAEELYLSIVAHEASHVALYHHSGLEQTRVGARRWLKDHPESIAEMIGNLTALIWYGIPDLGSEQ</sequence>
<evidence type="ECO:0000313" key="2">
    <source>
        <dbReference type="Proteomes" id="UP000693692"/>
    </source>
</evidence>
<reference evidence="1" key="1">
    <citation type="submission" date="2021-05" db="EMBL/GenBank/DDBJ databases">
        <authorList>
            <person name="Brink J."/>
            <person name="Busse A.L."/>
            <person name="Crowley H.J."/>
            <person name="Hall C.J."/>
            <person name="Hetherington P."/>
            <person name="Hovde T.M."/>
            <person name="Johnson J.A."/>
            <person name="Karch K.E."/>
            <person name="Krueger C.J."/>
            <person name="Lundberg T.J."/>
            <person name="Madla Sanchez I."/>
            <person name="Mathiesen C."/>
            <person name="Moore L.J."/>
            <person name="Nordberg R.J."/>
            <person name="Petersen I.M."/>
            <person name="Piton K.L."/>
            <person name="Rozycki S.T."/>
            <person name="Rutten E."/>
            <person name="Samuelson I.O."/>
            <person name="Sarkilahti S.K."/>
            <person name="Schubert K.A."/>
            <person name="Stamness T.F."/>
            <person name="Tinman A.J."/>
            <person name="Tutterrow P.B."/>
            <person name="Wanzek N.C."/>
            <person name="Wheeler C.D."/>
            <person name="Spring A.M."/>
            <person name="Klyczek K."/>
            <person name="Garlena R.A."/>
            <person name="Russell D.A."/>
            <person name="Pope W.H."/>
            <person name="Jacobs-Sera D."/>
            <person name="Hatfull G.F."/>
        </authorList>
    </citation>
    <scope>NUCLEOTIDE SEQUENCE</scope>
</reference>
<dbReference type="GeneID" id="80019055"/>
<keyword evidence="2" id="KW-1185">Reference proteome</keyword>
<dbReference type="KEGG" id="vg:80019055"/>
<accession>A0A8F3EAK5</accession>
<gene>
    <name evidence="1" type="primary">69</name>
    <name evidence="1" type="ORF">SEA_FOOTLOOSE_69</name>
</gene>
<name>A0A8F3EAK5_9CAUD</name>
<organism evidence="1 2">
    <name type="scientific">Microbacterium phage Footloose</name>
    <dbReference type="NCBI Taxonomy" id="2836048"/>
    <lineage>
        <taxon>Viruses</taxon>
        <taxon>Duplodnaviria</taxon>
        <taxon>Heunggongvirae</taxon>
        <taxon>Uroviricota</taxon>
        <taxon>Caudoviricetes</taxon>
        <taxon>Footloosevirus</taxon>
        <taxon>Footloosevirus footloose</taxon>
    </lineage>
</organism>
<proteinExistence type="predicted"/>
<dbReference type="EMBL" id="MZ150789">
    <property type="protein sequence ID" value="QWY84648.1"/>
    <property type="molecule type" value="Genomic_DNA"/>
</dbReference>
<dbReference type="Proteomes" id="UP000693692">
    <property type="component" value="Segment"/>
</dbReference>
<protein>
    <submittedName>
        <fullName evidence="1">Uncharacterized protein</fullName>
    </submittedName>
</protein>
<evidence type="ECO:0000313" key="1">
    <source>
        <dbReference type="EMBL" id="QWY84648.1"/>
    </source>
</evidence>